<dbReference type="KEGG" id="ngg:RG540_CH18270"/>
<dbReference type="PANTHER" id="PTHR33990">
    <property type="entry name" value="PROTEIN YJDN-RELATED"/>
    <property type="match status" value="1"/>
</dbReference>
<organism evidence="2 3">
    <name type="scientific">Neorhizobium galegae bv. orientalis str. HAMBI 540</name>
    <dbReference type="NCBI Taxonomy" id="1028800"/>
    <lineage>
        <taxon>Bacteria</taxon>
        <taxon>Pseudomonadati</taxon>
        <taxon>Pseudomonadota</taxon>
        <taxon>Alphaproteobacteria</taxon>
        <taxon>Hyphomicrobiales</taxon>
        <taxon>Rhizobiaceae</taxon>
        <taxon>Rhizobium/Agrobacterium group</taxon>
        <taxon>Neorhizobium</taxon>
    </lineage>
</organism>
<protein>
    <submittedName>
        <fullName evidence="2">Glyoxalase/bleomycin resistance protein/dioxygenase:3-demethylubiquinone-9 3-methyltransferase</fullName>
    </submittedName>
</protein>
<dbReference type="HOGENOM" id="CLU_046006_17_1_5"/>
<dbReference type="InterPro" id="IPR004360">
    <property type="entry name" value="Glyas_Fos-R_dOase_dom"/>
</dbReference>
<keyword evidence="2" id="KW-0808">Transferase</keyword>
<dbReference type="Gene3D" id="3.10.180.10">
    <property type="entry name" value="2,3-Dihydroxybiphenyl 1,2-Dioxygenase, domain 1"/>
    <property type="match status" value="1"/>
</dbReference>
<dbReference type="AlphaFoldDB" id="A0A068SNX6"/>
<accession>A0A068SNX6</accession>
<keyword evidence="2" id="KW-0560">Oxidoreductase</keyword>
<keyword evidence="2" id="KW-0489">Methyltransferase</keyword>
<dbReference type="CDD" id="cd06588">
    <property type="entry name" value="PhnB_like"/>
    <property type="match status" value="1"/>
</dbReference>
<dbReference type="InterPro" id="IPR028973">
    <property type="entry name" value="PhnB-like"/>
</dbReference>
<dbReference type="GeneID" id="24258097"/>
<dbReference type="GO" id="GO:0032259">
    <property type="term" value="P:methylation"/>
    <property type="evidence" value="ECO:0007669"/>
    <property type="project" value="UniProtKB-KW"/>
</dbReference>
<dbReference type="RefSeq" id="WP_038586890.1">
    <property type="nucleotide sequence ID" value="NZ_HG938353.1"/>
</dbReference>
<dbReference type="SUPFAM" id="SSF54593">
    <property type="entry name" value="Glyoxalase/Bleomycin resistance protein/Dihydroxybiphenyl dioxygenase"/>
    <property type="match status" value="1"/>
</dbReference>
<dbReference type="InterPro" id="IPR029068">
    <property type="entry name" value="Glyas_Bleomycin-R_OHBP_Dase"/>
</dbReference>
<sequence length="135" mass="14991">MQLANYLFFTTQCEAALDFYTRCGLGRVTALMRHGDHGVPLACEGMRGKVMHSRFEGPGLLFFASDNHDAEPMRGSAHMLILDNRATTDRLFTALADGGEITTHLAVQPWGSYYGKLTDRFGVQWMLDCLSQTAV</sequence>
<evidence type="ECO:0000259" key="1">
    <source>
        <dbReference type="Pfam" id="PF00903"/>
    </source>
</evidence>
<keyword evidence="2" id="KW-0223">Dioxygenase</keyword>
<proteinExistence type="predicted"/>
<dbReference type="EMBL" id="HG938353">
    <property type="protein sequence ID" value="CDN47997.1"/>
    <property type="molecule type" value="Genomic_DNA"/>
</dbReference>
<evidence type="ECO:0000313" key="2">
    <source>
        <dbReference type="EMBL" id="CDN47997.1"/>
    </source>
</evidence>
<name>A0A068SNX6_NEOGA</name>
<evidence type="ECO:0000313" key="3">
    <source>
        <dbReference type="Proteomes" id="UP000028181"/>
    </source>
</evidence>
<dbReference type="GO" id="GO:0008168">
    <property type="term" value="F:methyltransferase activity"/>
    <property type="evidence" value="ECO:0007669"/>
    <property type="project" value="UniProtKB-KW"/>
</dbReference>
<dbReference type="eggNOG" id="COG2764">
    <property type="taxonomic scope" value="Bacteria"/>
</dbReference>
<dbReference type="Proteomes" id="UP000028181">
    <property type="component" value="Chromosome I"/>
</dbReference>
<keyword evidence="2" id="KW-0830">Ubiquinone</keyword>
<gene>
    <name evidence="2" type="ORF">RG540_CH18270</name>
</gene>
<dbReference type="GO" id="GO:0051213">
    <property type="term" value="F:dioxygenase activity"/>
    <property type="evidence" value="ECO:0007669"/>
    <property type="project" value="UniProtKB-KW"/>
</dbReference>
<dbReference type="Pfam" id="PF00903">
    <property type="entry name" value="Glyoxalase"/>
    <property type="match status" value="1"/>
</dbReference>
<dbReference type="PANTHER" id="PTHR33990:SF1">
    <property type="entry name" value="PROTEIN YJDN"/>
    <property type="match status" value="1"/>
</dbReference>
<keyword evidence="3" id="KW-1185">Reference proteome</keyword>
<reference evidence="3" key="1">
    <citation type="journal article" date="2014" name="BMC Genomics">
        <title>Genome sequencing of two Neorhizobium galegae strains reveals a noeT gene responsible for the unusual acetylation of the nodulation factors.</title>
        <authorList>
            <person name="Osterman J."/>
            <person name="Marsh J."/>
            <person name="Laine P.K."/>
            <person name="Zeng Z."/>
            <person name="Alatalo E."/>
            <person name="Sullivan J.T."/>
            <person name="Young J.P."/>
            <person name="Thomas-Oates J."/>
            <person name="Paulin L."/>
            <person name="Lindstrom K."/>
        </authorList>
    </citation>
    <scope>NUCLEOTIDE SEQUENCE [LARGE SCALE GENOMIC DNA]</scope>
    <source>
        <strain evidence="3">HAMBI 540</strain>
    </source>
</reference>
<dbReference type="PATRIC" id="fig|1028800.3.peg.1843"/>
<dbReference type="OrthoDB" id="9795306at2"/>
<feature type="domain" description="Glyoxalase/fosfomycin resistance/dioxygenase" evidence="1">
    <location>
        <begin position="5"/>
        <end position="127"/>
    </location>
</feature>